<reference evidence="3" key="1">
    <citation type="journal article" date="2019" name="Int. J. Syst. Evol. Microbiol.">
        <title>The Global Catalogue of Microorganisms (GCM) 10K type strain sequencing project: providing services to taxonomists for standard genome sequencing and annotation.</title>
        <authorList>
            <consortium name="The Broad Institute Genomics Platform"/>
            <consortium name="The Broad Institute Genome Sequencing Center for Infectious Disease"/>
            <person name="Wu L."/>
            <person name="Ma J."/>
        </authorList>
    </citation>
    <scope>NUCLEOTIDE SEQUENCE [LARGE SCALE GENOMIC DNA]</scope>
    <source>
        <strain evidence="3">2902at01</strain>
    </source>
</reference>
<evidence type="ECO:0000313" key="3">
    <source>
        <dbReference type="Proteomes" id="UP001595868"/>
    </source>
</evidence>
<dbReference type="EMBL" id="JBHSBN010000004">
    <property type="protein sequence ID" value="MFC4105819.1"/>
    <property type="molecule type" value="Genomic_DNA"/>
</dbReference>
<evidence type="ECO:0008006" key="4">
    <source>
        <dbReference type="Google" id="ProtNLM"/>
    </source>
</evidence>
<comment type="caution">
    <text evidence="2">The sequence shown here is derived from an EMBL/GenBank/DDBJ whole genome shotgun (WGS) entry which is preliminary data.</text>
</comment>
<protein>
    <recommendedName>
        <fullName evidence="4">Polyketide cyclase / dehydrase and lipid transport</fullName>
    </recommendedName>
</protein>
<sequence length="222" mass="25405">MGRRIYVETLIRADLDAVWRHTKDPDRHTRWDLRFTRIEHLTAERFHYRTTLLPGLHIDGFGLTRGARKRPDGSALSVLRFGCDDRRSLIARGGGYWRYVPTPAGVRFLTAYDYRPRWGPVGRLTDRAFRPAFGWATAWSFDRLRLWLEDGISPAASRWCWIAETVARTGLVVAAWWFGPVPLVAALGLPPSPWTPAARRCRRRPSTEAGRRSRLPAATDSP</sequence>
<evidence type="ECO:0000313" key="2">
    <source>
        <dbReference type="EMBL" id="MFC4105819.1"/>
    </source>
</evidence>
<organism evidence="2 3">
    <name type="scientific">Micromonospora zhanjiangensis</name>
    <dbReference type="NCBI Taxonomy" id="1522057"/>
    <lineage>
        <taxon>Bacteria</taxon>
        <taxon>Bacillati</taxon>
        <taxon>Actinomycetota</taxon>
        <taxon>Actinomycetes</taxon>
        <taxon>Micromonosporales</taxon>
        <taxon>Micromonosporaceae</taxon>
        <taxon>Micromonospora</taxon>
    </lineage>
</organism>
<accession>A0ABV8KID3</accession>
<dbReference type="Proteomes" id="UP001595868">
    <property type="component" value="Unassembled WGS sequence"/>
</dbReference>
<keyword evidence="3" id="KW-1185">Reference proteome</keyword>
<dbReference type="InterPro" id="IPR023393">
    <property type="entry name" value="START-like_dom_sf"/>
</dbReference>
<proteinExistence type="predicted"/>
<dbReference type="SUPFAM" id="SSF55961">
    <property type="entry name" value="Bet v1-like"/>
    <property type="match status" value="1"/>
</dbReference>
<feature type="region of interest" description="Disordered" evidence="1">
    <location>
        <begin position="198"/>
        <end position="222"/>
    </location>
</feature>
<name>A0ABV8KID3_9ACTN</name>
<dbReference type="Gene3D" id="3.30.530.20">
    <property type="match status" value="1"/>
</dbReference>
<dbReference type="RefSeq" id="WP_377543134.1">
    <property type="nucleotide sequence ID" value="NZ_JBHSBN010000004.1"/>
</dbReference>
<evidence type="ECO:0000256" key="1">
    <source>
        <dbReference type="SAM" id="MobiDB-lite"/>
    </source>
</evidence>
<gene>
    <name evidence="2" type="ORF">ACFOX0_07705</name>
</gene>